<comment type="subcellular location">
    <subcellularLocation>
        <location evidence="1">Endomembrane system</location>
        <topology evidence="1">Multi-pass membrane protein</topology>
    </subcellularLocation>
</comment>
<dbReference type="InterPro" id="IPR006838">
    <property type="entry name" value="ADTRP_AIG1"/>
</dbReference>
<evidence type="ECO:0000256" key="4">
    <source>
        <dbReference type="ARBA" id="ARBA00023136"/>
    </source>
</evidence>
<feature type="transmembrane region" description="Helical" evidence="5">
    <location>
        <begin position="136"/>
        <end position="152"/>
    </location>
</feature>
<feature type="transmembrane region" description="Helical" evidence="5">
    <location>
        <begin position="27"/>
        <end position="52"/>
    </location>
</feature>
<keyword evidence="7" id="KW-1185">Reference proteome</keyword>
<keyword evidence="4 5" id="KW-0472">Membrane</keyword>
<dbReference type="AlphaFoldDB" id="A0A9W6T684"/>
<feature type="transmembrane region" description="Helical" evidence="5">
    <location>
        <begin position="159"/>
        <end position="178"/>
    </location>
</feature>
<dbReference type="GO" id="GO:0016020">
    <property type="term" value="C:membrane"/>
    <property type="evidence" value="ECO:0007669"/>
    <property type="project" value="InterPro"/>
</dbReference>
<evidence type="ECO:0000256" key="5">
    <source>
        <dbReference type="SAM" id="Phobius"/>
    </source>
</evidence>
<evidence type="ECO:0000256" key="3">
    <source>
        <dbReference type="ARBA" id="ARBA00022989"/>
    </source>
</evidence>
<dbReference type="PANTHER" id="PTHR10989">
    <property type="entry name" value="ANDROGEN-INDUCED PROTEIN 1-RELATED"/>
    <property type="match status" value="1"/>
</dbReference>
<proteinExistence type="predicted"/>
<keyword evidence="3 5" id="KW-1133">Transmembrane helix</keyword>
<feature type="transmembrane region" description="Helical" evidence="5">
    <location>
        <begin position="64"/>
        <end position="82"/>
    </location>
</feature>
<gene>
    <name evidence="6" type="ORF">Cboi02_000582800</name>
</gene>
<dbReference type="EMBL" id="BSXN01003088">
    <property type="protein sequence ID" value="GME78448.1"/>
    <property type="molecule type" value="Genomic_DNA"/>
</dbReference>
<name>A0A9W6T684_CANBO</name>
<dbReference type="Pfam" id="PF04750">
    <property type="entry name" value="Far-17a_AIG1"/>
    <property type="match status" value="1"/>
</dbReference>
<dbReference type="Proteomes" id="UP001165120">
    <property type="component" value="Unassembled WGS sequence"/>
</dbReference>
<protein>
    <submittedName>
        <fullName evidence="6">Unnamed protein product</fullName>
    </submittedName>
</protein>
<comment type="caution">
    <text evidence="6">The sequence shown here is derived from an EMBL/GenBank/DDBJ whole genome shotgun (WGS) entry which is preliminary data.</text>
</comment>
<organism evidence="6 7">
    <name type="scientific">Candida boidinii</name>
    <name type="common">Yeast</name>
    <dbReference type="NCBI Taxonomy" id="5477"/>
    <lineage>
        <taxon>Eukaryota</taxon>
        <taxon>Fungi</taxon>
        <taxon>Dikarya</taxon>
        <taxon>Ascomycota</taxon>
        <taxon>Saccharomycotina</taxon>
        <taxon>Pichiomycetes</taxon>
        <taxon>Pichiales</taxon>
        <taxon>Pichiaceae</taxon>
        <taxon>Ogataea</taxon>
        <taxon>Ogataea/Candida clade</taxon>
    </lineage>
</organism>
<dbReference type="GO" id="GO:0012505">
    <property type="term" value="C:endomembrane system"/>
    <property type="evidence" value="ECO:0007669"/>
    <property type="project" value="UniProtKB-SubCell"/>
</dbReference>
<sequence length="238" mass="27003">MAAKSPTSSSPSSPSTSKFFDKNAGNVYSAILSLISFGIGTNALFTLLSYVLPPQLATAGHFQFLTNLSLLLSIIFWFFNIVNHIVKNNYLEQFKLITLWVATTLETIVFLVYWPLRLLAPGLIIAGEYIPLWVDLSIHFVPFFSLTVEYYCFSKPCTLSFSTLSTICYTLTTVYWVWLHSKMDETSSFPYPFLAVKTDVRVIIFFVIGSTALSCILLNKLIYSKIWKNEIESKLKSY</sequence>
<evidence type="ECO:0000256" key="1">
    <source>
        <dbReference type="ARBA" id="ARBA00004127"/>
    </source>
</evidence>
<evidence type="ECO:0000313" key="6">
    <source>
        <dbReference type="EMBL" id="GME78448.1"/>
    </source>
</evidence>
<feature type="transmembrane region" description="Helical" evidence="5">
    <location>
        <begin position="94"/>
        <end position="116"/>
    </location>
</feature>
<evidence type="ECO:0000313" key="7">
    <source>
        <dbReference type="Proteomes" id="UP001165120"/>
    </source>
</evidence>
<keyword evidence="2 5" id="KW-0812">Transmembrane</keyword>
<reference evidence="6" key="1">
    <citation type="submission" date="2023-04" db="EMBL/GenBank/DDBJ databases">
        <title>Candida boidinii NBRC 10035.</title>
        <authorList>
            <person name="Ichikawa N."/>
            <person name="Sato H."/>
            <person name="Tonouchi N."/>
        </authorList>
    </citation>
    <scope>NUCLEOTIDE SEQUENCE</scope>
    <source>
        <strain evidence="6">NBRC 10035</strain>
    </source>
</reference>
<dbReference type="PANTHER" id="PTHR10989:SF16">
    <property type="entry name" value="AT02829P-RELATED"/>
    <property type="match status" value="1"/>
</dbReference>
<feature type="transmembrane region" description="Helical" evidence="5">
    <location>
        <begin position="198"/>
        <end position="218"/>
    </location>
</feature>
<evidence type="ECO:0000256" key="2">
    <source>
        <dbReference type="ARBA" id="ARBA00022692"/>
    </source>
</evidence>
<accession>A0A9W6T684</accession>